<feature type="compositionally biased region" description="Gly residues" evidence="1">
    <location>
        <begin position="293"/>
        <end position="316"/>
    </location>
</feature>
<feature type="compositionally biased region" description="Polar residues" evidence="1">
    <location>
        <begin position="252"/>
        <end position="272"/>
    </location>
</feature>
<organism evidence="2">
    <name type="scientific">uncultured Solirubrobacterales bacterium</name>
    <dbReference type="NCBI Taxonomy" id="768556"/>
    <lineage>
        <taxon>Bacteria</taxon>
        <taxon>Bacillati</taxon>
        <taxon>Actinomycetota</taxon>
        <taxon>Thermoleophilia</taxon>
        <taxon>Solirubrobacterales</taxon>
        <taxon>environmental samples</taxon>
    </lineage>
</organism>
<accession>A0A6J4SM87</accession>
<gene>
    <name evidence="2" type="ORF">AVDCRST_MAG17-1153</name>
</gene>
<feature type="region of interest" description="Disordered" evidence="1">
    <location>
        <begin position="244"/>
        <end position="329"/>
    </location>
</feature>
<dbReference type="Gene3D" id="2.50.20.20">
    <property type="match status" value="1"/>
</dbReference>
<sequence>MVAAVAAVALVVVLVVLGIALFGGSEEEATDLLDRAFATPIGSADVAIDASLEINGVRQLEQPVRLQIRGPYRSGANRAIPQADLGINFSGGGQNFAAGLVSTGQNAWVEFLGQAYEVGQQQVAAVNQQIAAGAARQQSRSLREFGVDPRSWLEDPSIEGEEEIAGTETQHVSAGINVGRMLEDLNTVGQRASGQVGGAGAARQLSAEQRERIERIVQDPEFDVYVGEDNRVRRLSTVLDLEVPEEDRQASGGATSGSVSFSAEFSNVGSPQPITPPRQARPINDLVSQLGQLFGGGAGGAAPGGGALPGGGGAAPGGALPSPGGAPQP</sequence>
<evidence type="ECO:0000256" key="1">
    <source>
        <dbReference type="SAM" id="MobiDB-lite"/>
    </source>
</evidence>
<protein>
    <submittedName>
        <fullName evidence="2">Uncharacterized protein</fullName>
    </submittedName>
</protein>
<reference evidence="2" key="1">
    <citation type="submission" date="2020-02" db="EMBL/GenBank/DDBJ databases">
        <authorList>
            <person name="Meier V. D."/>
        </authorList>
    </citation>
    <scope>NUCLEOTIDE SEQUENCE</scope>
    <source>
        <strain evidence="2">AVDCRST_MAG17</strain>
    </source>
</reference>
<evidence type="ECO:0000313" key="2">
    <source>
        <dbReference type="EMBL" id="CAA9497590.1"/>
    </source>
</evidence>
<name>A0A6J4SM87_9ACTN</name>
<dbReference type="AlphaFoldDB" id="A0A6J4SM87"/>
<proteinExistence type="predicted"/>
<dbReference type="EMBL" id="CADCVV010000080">
    <property type="protein sequence ID" value="CAA9497590.1"/>
    <property type="molecule type" value="Genomic_DNA"/>
</dbReference>